<accession>J9CJ54</accession>
<organism evidence="1">
    <name type="scientific">gut metagenome</name>
    <dbReference type="NCBI Taxonomy" id="749906"/>
    <lineage>
        <taxon>unclassified sequences</taxon>
        <taxon>metagenomes</taxon>
        <taxon>organismal metagenomes</taxon>
    </lineage>
</organism>
<evidence type="ECO:0000313" key="1">
    <source>
        <dbReference type="EMBL" id="EJX00071.1"/>
    </source>
</evidence>
<sequence length="46" mass="5190">MRRTQLIGSHTGTLHRTAVNNVKLLLLQKFHKAFCLFNTGVIQGII</sequence>
<dbReference type="EMBL" id="AMCI01003535">
    <property type="protein sequence ID" value="EJX00071.1"/>
    <property type="molecule type" value="Genomic_DNA"/>
</dbReference>
<comment type="caution">
    <text evidence="1">The sequence shown here is derived from an EMBL/GenBank/DDBJ whole genome shotgun (WGS) entry which is preliminary data.</text>
</comment>
<dbReference type="AlphaFoldDB" id="J9CJ54"/>
<protein>
    <submittedName>
        <fullName evidence="1">Uncharacterized protein</fullName>
    </submittedName>
</protein>
<reference evidence="1" key="1">
    <citation type="journal article" date="2012" name="PLoS ONE">
        <title>Gene sets for utilization of primary and secondary nutrition supplies in the distal gut of endangered iberian lynx.</title>
        <authorList>
            <person name="Alcaide M."/>
            <person name="Messina E."/>
            <person name="Richter M."/>
            <person name="Bargiela R."/>
            <person name="Peplies J."/>
            <person name="Huws S.A."/>
            <person name="Newbold C.J."/>
            <person name="Golyshin P.N."/>
            <person name="Simon M.A."/>
            <person name="Lopez G."/>
            <person name="Yakimov M.M."/>
            <person name="Ferrer M."/>
        </authorList>
    </citation>
    <scope>NUCLEOTIDE SEQUENCE</scope>
</reference>
<name>J9CJ54_9ZZZZ</name>
<gene>
    <name evidence="1" type="ORF">EVA_11823</name>
</gene>
<proteinExistence type="predicted"/>